<dbReference type="InterPro" id="IPR052016">
    <property type="entry name" value="Bact_Sigma-Reg"/>
</dbReference>
<dbReference type="InterPro" id="IPR035965">
    <property type="entry name" value="PAS-like_dom_sf"/>
</dbReference>
<dbReference type="KEGG" id="fra:Francci3_1989"/>
<dbReference type="InterPro" id="IPR000014">
    <property type="entry name" value="PAS"/>
</dbReference>
<dbReference type="InterPro" id="IPR013656">
    <property type="entry name" value="PAS_4"/>
</dbReference>
<dbReference type="HOGENOM" id="CLU_000445_43_3_11"/>
<dbReference type="EMBL" id="CP000249">
    <property type="protein sequence ID" value="ABD11363.1"/>
    <property type="molecule type" value="Genomic_DNA"/>
</dbReference>
<dbReference type="Pfam" id="PF08448">
    <property type="entry name" value="PAS_4"/>
    <property type="match status" value="1"/>
</dbReference>
<dbReference type="Pfam" id="PF07228">
    <property type="entry name" value="SpoIIE"/>
    <property type="match status" value="1"/>
</dbReference>
<dbReference type="Gene3D" id="3.30.565.10">
    <property type="entry name" value="Histidine kinase-like ATPase, C-terminal domain"/>
    <property type="match status" value="1"/>
</dbReference>
<keyword evidence="11" id="KW-0464">Manganese</keyword>
<evidence type="ECO:0000259" key="16">
    <source>
        <dbReference type="PROSITE" id="PS50112"/>
    </source>
</evidence>
<evidence type="ECO:0000256" key="15">
    <source>
        <dbReference type="ARBA" id="ARBA00081350"/>
    </source>
</evidence>
<evidence type="ECO:0000256" key="1">
    <source>
        <dbReference type="ARBA" id="ARBA00013081"/>
    </source>
</evidence>
<dbReference type="CDD" id="cd00130">
    <property type="entry name" value="PAS"/>
    <property type="match status" value="1"/>
</dbReference>
<evidence type="ECO:0000313" key="18">
    <source>
        <dbReference type="Proteomes" id="UP000001937"/>
    </source>
</evidence>
<dbReference type="SUPFAM" id="SSF55781">
    <property type="entry name" value="GAF domain-like"/>
    <property type="match status" value="1"/>
</dbReference>
<keyword evidence="8" id="KW-0067">ATP-binding</keyword>
<feature type="domain" description="PAS" evidence="16">
    <location>
        <begin position="29"/>
        <end position="92"/>
    </location>
</feature>
<evidence type="ECO:0000256" key="11">
    <source>
        <dbReference type="ARBA" id="ARBA00023211"/>
    </source>
</evidence>
<gene>
    <name evidence="17" type="ordered locus">Francci3_1989</name>
</gene>
<dbReference type="Gene3D" id="3.30.450.20">
    <property type="entry name" value="PAS domain"/>
    <property type="match status" value="1"/>
</dbReference>
<evidence type="ECO:0000256" key="4">
    <source>
        <dbReference type="ARBA" id="ARBA00022723"/>
    </source>
</evidence>
<comment type="function">
    <text evidence="13">Primarily acts as an independent SigF regulator that is sensitive to the osmosensory signal, mediating the cross talk of PknD with the SigF regulon. Possesses both phosphatase and kinase activities. The kinase domain functions as a classic anti-sigma factor-like kinase to phosphorylate the anti-anti-sigma factor domain at the canonical regulatory site, and the phosphatase domain antagonizes this activity.</text>
</comment>
<dbReference type="GO" id="GO:0016301">
    <property type="term" value="F:kinase activity"/>
    <property type="evidence" value="ECO:0007669"/>
    <property type="project" value="UniProtKB-KW"/>
</dbReference>
<dbReference type="InterPro" id="IPR003594">
    <property type="entry name" value="HATPase_dom"/>
</dbReference>
<keyword evidence="6" id="KW-0418">Kinase</keyword>
<dbReference type="FunFam" id="3.60.40.10:FF:000005">
    <property type="entry name" value="Serine/threonine protein phosphatase"/>
    <property type="match status" value="1"/>
</dbReference>
<evidence type="ECO:0000256" key="9">
    <source>
        <dbReference type="ARBA" id="ARBA00022842"/>
    </source>
</evidence>
<comment type="catalytic activity">
    <reaction evidence="12">
        <text>O-phospho-L-seryl-[protein] + H2O = L-seryl-[protein] + phosphate</text>
        <dbReference type="Rhea" id="RHEA:20629"/>
        <dbReference type="Rhea" id="RHEA-COMP:9863"/>
        <dbReference type="Rhea" id="RHEA-COMP:11604"/>
        <dbReference type="ChEBI" id="CHEBI:15377"/>
        <dbReference type="ChEBI" id="CHEBI:29999"/>
        <dbReference type="ChEBI" id="CHEBI:43474"/>
        <dbReference type="ChEBI" id="CHEBI:83421"/>
        <dbReference type="EC" id="3.1.3.16"/>
    </reaction>
</comment>
<evidence type="ECO:0000256" key="6">
    <source>
        <dbReference type="ARBA" id="ARBA00022777"/>
    </source>
</evidence>
<dbReference type="InterPro" id="IPR036457">
    <property type="entry name" value="PPM-type-like_dom_sf"/>
</dbReference>
<evidence type="ECO:0000256" key="3">
    <source>
        <dbReference type="ARBA" id="ARBA00022679"/>
    </source>
</evidence>
<dbReference type="SMART" id="SM00091">
    <property type="entry name" value="PAS"/>
    <property type="match status" value="1"/>
</dbReference>
<protein>
    <recommendedName>
        <fullName evidence="1">protein-serine/threonine phosphatase</fullName>
        <ecNumber evidence="1">3.1.3.16</ecNumber>
    </recommendedName>
    <alternativeName>
        <fullName evidence="15">Protein-serine/threonine phosphatase</fullName>
    </alternativeName>
    <alternativeName>
        <fullName evidence="14">Serine/threonine-protein kinase</fullName>
    </alternativeName>
</protein>
<evidence type="ECO:0000256" key="2">
    <source>
        <dbReference type="ARBA" id="ARBA00022553"/>
    </source>
</evidence>
<reference evidence="17 18" key="1">
    <citation type="journal article" date="2007" name="Genome Res.">
        <title>Genome characteristics of facultatively symbiotic Frankia sp. strains reflect host range and host plant biogeography.</title>
        <authorList>
            <person name="Normand P."/>
            <person name="Lapierre P."/>
            <person name="Tisa L.S."/>
            <person name="Gogarten J.P."/>
            <person name="Alloisio N."/>
            <person name="Bagnarol E."/>
            <person name="Bassi C.A."/>
            <person name="Berry A.M."/>
            <person name="Bickhart D.M."/>
            <person name="Choisne N."/>
            <person name="Couloux A."/>
            <person name="Cournoyer B."/>
            <person name="Cruveiller S."/>
            <person name="Daubin V."/>
            <person name="Demange N."/>
            <person name="Francino M.P."/>
            <person name="Goltsman E."/>
            <person name="Huang Y."/>
            <person name="Kopp O.R."/>
            <person name="Labarre L."/>
            <person name="Lapidus A."/>
            <person name="Lavire C."/>
            <person name="Marechal J."/>
            <person name="Martinez M."/>
            <person name="Mastronunzio J.E."/>
            <person name="Mullin B.C."/>
            <person name="Niemann J."/>
            <person name="Pujic P."/>
            <person name="Rawnsley T."/>
            <person name="Rouy Z."/>
            <person name="Schenowitz C."/>
            <person name="Sellstedt A."/>
            <person name="Tavares F."/>
            <person name="Tomkins J.P."/>
            <person name="Vallenet D."/>
            <person name="Valverde C."/>
            <person name="Wall L.G."/>
            <person name="Wang Y."/>
            <person name="Medigue C."/>
            <person name="Benson D.R."/>
        </authorList>
    </citation>
    <scope>NUCLEOTIDE SEQUENCE [LARGE SCALE GENOMIC DNA]</scope>
    <source>
        <strain evidence="18">DSM 45818 / CECT 9043 / CcI3</strain>
    </source>
</reference>
<proteinExistence type="predicted"/>
<name>Q2JBH9_FRACC</name>
<dbReference type="GO" id="GO:0005524">
    <property type="term" value="F:ATP binding"/>
    <property type="evidence" value="ECO:0007669"/>
    <property type="project" value="UniProtKB-KW"/>
</dbReference>
<dbReference type="SUPFAM" id="SSF55874">
    <property type="entry name" value="ATPase domain of HSP90 chaperone/DNA topoisomerase II/histidine kinase"/>
    <property type="match status" value="1"/>
</dbReference>
<dbReference type="PANTHER" id="PTHR43156:SF2">
    <property type="entry name" value="STAGE II SPORULATION PROTEIN E"/>
    <property type="match status" value="1"/>
</dbReference>
<dbReference type="InterPro" id="IPR001932">
    <property type="entry name" value="PPM-type_phosphatase-like_dom"/>
</dbReference>
<keyword evidence="10" id="KW-0904">Protein phosphatase</keyword>
<keyword evidence="7" id="KW-0378">Hydrolase</keyword>
<evidence type="ECO:0000313" key="17">
    <source>
        <dbReference type="EMBL" id="ABD11363.1"/>
    </source>
</evidence>
<dbReference type="InterPro" id="IPR029016">
    <property type="entry name" value="GAF-like_dom_sf"/>
</dbReference>
<keyword evidence="4" id="KW-0479">Metal-binding</keyword>
<dbReference type="Gene3D" id="3.60.40.10">
    <property type="entry name" value="PPM-type phosphatase domain"/>
    <property type="match status" value="1"/>
</dbReference>
<dbReference type="PANTHER" id="PTHR43156">
    <property type="entry name" value="STAGE II SPORULATION PROTEIN E-RELATED"/>
    <property type="match status" value="1"/>
</dbReference>
<evidence type="ECO:0000256" key="13">
    <source>
        <dbReference type="ARBA" id="ARBA00056274"/>
    </source>
</evidence>
<dbReference type="NCBIfam" id="TIGR00229">
    <property type="entry name" value="sensory_box"/>
    <property type="match status" value="1"/>
</dbReference>
<evidence type="ECO:0000256" key="12">
    <source>
        <dbReference type="ARBA" id="ARBA00047761"/>
    </source>
</evidence>
<dbReference type="eggNOG" id="COG2208">
    <property type="taxonomic scope" value="Bacteria"/>
</dbReference>
<accession>Q2JBH9</accession>
<keyword evidence="9" id="KW-0460">Magnesium</keyword>
<evidence type="ECO:0000256" key="7">
    <source>
        <dbReference type="ARBA" id="ARBA00022801"/>
    </source>
</evidence>
<dbReference type="CDD" id="cd16936">
    <property type="entry name" value="HATPase_RsbW-like"/>
    <property type="match status" value="1"/>
</dbReference>
<dbReference type="PROSITE" id="PS50112">
    <property type="entry name" value="PAS"/>
    <property type="match status" value="1"/>
</dbReference>
<dbReference type="EC" id="3.1.3.16" evidence="1"/>
<keyword evidence="3" id="KW-0808">Transferase</keyword>
<evidence type="ECO:0000256" key="8">
    <source>
        <dbReference type="ARBA" id="ARBA00022840"/>
    </source>
</evidence>
<dbReference type="Pfam" id="PF01590">
    <property type="entry name" value="GAF"/>
    <property type="match status" value="1"/>
</dbReference>
<keyword evidence="2" id="KW-0597">Phosphoprotein</keyword>
<dbReference type="OrthoDB" id="118142at2"/>
<evidence type="ECO:0000256" key="14">
    <source>
        <dbReference type="ARBA" id="ARBA00075117"/>
    </source>
</evidence>
<evidence type="ECO:0000256" key="10">
    <source>
        <dbReference type="ARBA" id="ARBA00022912"/>
    </source>
</evidence>
<dbReference type="Pfam" id="PF13581">
    <property type="entry name" value="HATPase_c_2"/>
    <property type="match status" value="1"/>
</dbReference>
<dbReference type="PhylomeDB" id="Q2JBH9"/>
<dbReference type="STRING" id="106370.Francci3_1989"/>
<dbReference type="GO" id="GO:0046872">
    <property type="term" value="F:metal ion binding"/>
    <property type="evidence" value="ECO:0007669"/>
    <property type="project" value="UniProtKB-KW"/>
</dbReference>
<keyword evidence="18" id="KW-1185">Reference proteome</keyword>
<dbReference type="Gene3D" id="3.30.450.40">
    <property type="match status" value="1"/>
</dbReference>
<dbReference type="Proteomes" id="UP000001937">
    <property type="component" value="Chromosome"/>
</dbReference>
<dbReference type="SUPFAM" id="SSF55785">
    <property type="entry name" value="PYP-like sensor domain (PAS domain)"/>
    <property type="match status" value="1"/>
</dbReference>
<organism evidence="17 18">
    <name type="scientific">Frankia casuarinae (strain DSM 45818 / CECT 9043 / HFP020203 / CcI3)</name>
    <dbReference type="NCBI Taxonomy" id="106370"/>
    <lineage>
        <taxon>Bacteria</taxon>
        <taxon>Bacillati</taxon>
        <taxon>Actinomycetota</taxon>
        <taxon>Actinomycetes</taxon>
        <taxon>Frankiales</taxon>
        <taxon>Frankiaceae</taxon>
        <taxon>Frankia</taxon>
    </lineage>
</organism>
<dbReference type="InterPro" id="IPR003018">
    <property type="entry name" value="GAF"/>
</dbReference>
<dbReference type="SMART" id="SM00331">
    <property type="entry name" value="PP2C_SIG"/>
    <property type="match status" value="1"/>
</dbReference>
<dbReference type="SUPFAM" id="SSF81606">
    <property type="entry name" value="PP2C-like"/>
    <property type="match status" value="1"/>
</dbReference>
<keyword evidence="5" id="KW-0547">Nucleotide-binding</keyword>
<evidence type="ECO:0000256" key="5">
    <source>
        <dbReference type="ARBA" id="ARBA00022741"/>
    </source>
</evidence>
<sequence>MTSEPRRTLSDVSSDYALDAGFDSLLGTQLIDFSPTAMVIIDPDLRVRRSNRSFREIYGLSPEQLAGTSIPELLPDMDPRVWKLARWVLASGESVEDTEIIGRSVAFPQEERTWRFSHFPLRDREGVPAAVGVTLVDVTDQRRAERKHAEAERRLRLLTRASTLVGRSLELDATLASIADFMVPEFADTCSVYLLDEPLDTDARPELLELRRAIKTRVSGPPLQSCDIPFSAAGEILYCHRNSPIYQAFASGRPFHHAADDESLISGYQTPGFLDYFRRLLLRWGIAVPLLVGRYFHGVMVVHVGVSGRTYTDDDVEMAANLGGRISAAIANARAYAREREVSVTLQRSLLAPDIPAVAGMDIAWRYEPGSLPGRSPCAEPGPPIDAEVGGDWFDLIPLSAGRVALVIGDVAGRGVTAAAVMGQLRTASRAFASLDLPADDVLTHLDNLAQTIGAGPDGALASCVYAIFEPTTATIVLANAGHPPPALRDPDGRVRLLTGGGGAFLGIGGQVFVQTCYPFPVGATLALYTDGLVESRDIDIFQGIGRLQHALADAGTADATADRLMRLVDQANRDDDVALLLVRAAAAINTRTLTIPLTLDLRAVGQARHAVNAALRRWQQPETIETAELLVSEIVTNAIRYSRVPGELVLRSVPTALYIEVSDSDSHLPRVLHPNEQEEHGRGLILVDALAARWGTRPTHSGKTVWCQLDTGTDTGPEIFT</sequence>
<dbReference type="InterPro" id="IPR036890">
    <property type="entry name" value="HATPase_C_sf"/>
</dbReference>
<dbReference type="AlphaFoldDB" id="Q2JBH9"/>
<dbReference type="SMART" id="SM00065">
    <property type="entry name" value="GAF"/>
    <property type="match status" value="1"/>
</dbReference>
<dbReference type="GO" id="GO:0004722">
    <property type="term" value="F:protein serine/threonine phosphatase activity"/>
    <property type="evidence" value="ECO:0007669"/>
    <property type="project" value="UniProtKB-EC"/>
</dbReference>